<feature type="compositionally biased region" description="Basic and acidic residues" evidence="1">
    <location>
        <begin position="760"/>
        <end position="787"/>
    </location>
</feature>
<feature type="region of interest" description="Disordered" evidence="1">
    <location>
        <begin position="58"/>
        <end position="85"/>
    </location>
</feature>
<feature type="signal peptide" evidence="2">
    <location>
        <begin position="1"/>
        <end position="23"/>
    </location>
</feature>
<comment type="caution">
    <text evidence="3">The sequence shown here is derived from an EMBL/GenBank/DDBJ whole genome shotgun (WGS) entry which is preliminary data.</text>
</comment>
<dbReference type="EMBL" id="JAKCXM010000114">
    <property type="protein sequence ID" value="KAJ0401961.1"/>
    <property type="molecule type" value="Genomic_DNA"/>
</dbReference>
<proteinExistence type="predicted"/>
<keyword evidence="2" id="KW-0732">Signal</keyword>
<keyword evidence="4" id="KW-1185">Reference proteome</keyword>
<reference evidence="3" key="1">
    <citation type="submission" date="2021-12" db="EMBL/GenBank/DDBJ databases">
        <title>Prjna785345.</title>
        <authorList>
            <person name="Rujirawat T."/>
            <person name="Krajaejun T."/>
        </authorList>
    </citation>
    <scope>NUCLEOTIDE SEQUENCE</scope>
    <source>
        <strain evidence="3">Pi057C3</strain>
    </source>
</reference>
<evidence type="ECO:0000313" key="4">
    <source>
        <dbReference type="Proteomes" id="UP001209570"/>
    </source>
</evidence>
<feature type="compositionally biased region" description="Basic residues" evidence="1">
    <location>
        <begin position="788"/>
        <end position="801"/>
    </location>
</feature>
<dbReference type="Gene3D" id="3.40.30.10">
    <property type="entry name" value="Glutaredoxin"/>
    <property type="match status" value="2"/>
</dbReference>
<dbReference type="PANTHER" id="PTHR45184:SF1">
    <property type="entry name" value="DNAJ PROTEIN ERDJ3A"/>
    <property type="match status" value="1"/>
</dbReference>
<sequence>MARRWSLLLAAAVALWACSAVAAFPVYRSVDSVAQAVETSRKVSVVLVVSSAQDDELRVPSKSKKRETEDTTDDGSDATDSAIGTAGADADADADAHLTAVLNTKFPHLQKIIDSMDATIEFVVADIEDTKSVTKKWSLPTLPALLLYKDAPKSNPYTGKAYREASVAHPVVLEHPTKLKKMLKDSIPSSALTEWNEAGDFKTFADVDSYLQAHFDKGDKVVVLISKQKAPSHVYRALALELEPQGLAFAYLKRDDPVANAVMEKWSIKSVPTLVVLSSQDERTVLAEEKMKKYADMKEFLSSFGRPESENDDAAGLKNAKTTKKAKNHFITSDNFDKMVLESRVAWVISFLDKQAEEQFDKDAMVKMSADLRKKLGVLAVGAVRCSEARELCEKYGTGVRVFPIKVGEKKAILRDEMLPKKFSSVEDAKEAALATIPDTVHVMGSAVDLNAFLSRALSAKALPAILVTKKTETPTMLKALALSFPSQNIAFGVISDADPQVRQQFGITSKSSAAFLCLVAVEKTNQQPQEGASPFGILAYDKNVMGPYTYPNLVRFMMNVVMQYPHPVEDINAQGGDEATTFTGADESARAVSVPYLRKDNLKQLCDDNKICAIGFFEGHESTLEDETSALSQSVRVLHGVAAASKKQRQPFHFMWTNGKCQEAFATAFGVGAFQMPTVVVYSPSKQRYATNVGLFDEENTSSFLKGVLTGKIPTIPISDVPSLRDECSLEEVGDDMIASSDADDDEDLGDLLSEILGEEEKTRKAREDALRAEREANKKSKSNDKKSKKKKKSKRSKKSSSRDEL</sequence>
<dbReference type="AlphaFoldDB" id="A0AAD5MBU3"/>
<dbReference type="PANTHER" id="PTHR45184">
    <property type="entry name" value="DNAJ PROTEIN ERDJ3A"/>
    <property type="match status" value="1"/>
</dbReference>
<evidence type="ECO:0000313" key="3">
    <source>
        <dbReference type="EMBL" id="KAJ0401961.1"/>
    </source>
</evidence>
<dbReference type="InterPro" id="IPR036249">
    <property type="entry name" value="Thioredoxin-like_sf"/>
</dbReference>
<organism evidence="3 4">
    <name type="scientific">Pythium insidiosum</name>
    <name type="common">Pythiosis disease agent</name>
    <dbReference type="NCBI Taxonomy" id="114742"/>
    <lineage>
        <taxon>Eukaryota</taxon>
        <taxon>Sar</taxon>
        <taxon>Stramenopiles</taxon>
        <taxon>Oomycota</taxon>
        <taxon>Peronosporomycetes</taxon>
        <taxon>Pythiales</taxon>
        <taxon>Pythiaceae</taxon>
        <taxon>Pythium</taxon>
    </lineage>
</organism>
<accession>A0AAD5MBU3</accession>
<feature type="chain" id="PRO_5042250239" description="Thioredoxin domain-containing protein" evidence="2">
    <location>
        <begin position="24"/>
        <end position="807"/>
    </location>
</feature>
<name>A0AAD5MBU3_PYTIN</name>
<evidence type="ECO:0000256" key="1">
    <source>
        <dbReference type="SAM" id="MobiDB-lite"/>
    </source>
</evidence>
<feature type="region of interest" description="Disordered" evidence="1">
    <location>
        <begin position="737"/>
        <end position="807"/>
    </location>
</feature>
<evidence type="ECO:0008006" key="5">
    <source>
        <dbReference type="Google" id="ProtNLM"/>
    </source>
</evidence>
<protein>
    <recommendedName>
        <fullName evidence="5">Thioredoxin domain-containing protein</fullName>
    </recommendedName>
</protein>
<evidence type="ECO:0000256" key="2">
    <source>
        <dbReference type="SAM" id="SignalP"/>
    </source>
</evidence>
<dbReference type="InterPro" id="IPR052842">
    <property type="entry name" value="ER_Co-chaperone"/>
</dbReference>
<dbReference type="SUPFAM" id="SSF52833">
    <property type="entry name" value="Thioredoxin-like"/>
    <property type="match status" value="1"/>
</dbReference>
<dbReference type="Proteomes" id="UP001209570">
    <property type="component" value="Unassembled WGS sequence"/>
</dbReference>
<gene>
    <name evidence="3" type="ORF">P43SY_002008</name>
</gene>